<dbReference type="EMBL" id="QJKB01000003">
    <property type="protein sequence ID" value="PXX44109.1"/>
    <property type="molecule type" value="Genomic_DNA"/>
</dbReference>
<keyword evidence="1" id="KW-0594">Phospholipid biosynthesis</keyword>
<dbReference type="CDD" id="cd09159">
    <property type="entry name" value="PLDc_ybhO_like_2"/>
    <property type="match status" value="1"/>
</dbReference>
<keyword evidence="1" id="KW-0444">Lipid biosynthesis</keyword>
<comment type="caution">
    <text evidence="3">The sequence shown here is derived from an EMBL/GenBank/DDBJ whole genome shotgun (WGS) entry which is preliminary data.</text>
</comment>
<dbReference type="GO" id="GO:0005886">
    <property type="term" value="C:plasma membrane"/>
    <property type="evidence" value="ECO:0007669"/>
    <property type="project" value="UniProtKB-SubCell"/>
</dbReference>
<dbReference type="Proteomes" id="UP000247792">
    <property type="component" value="Unassembled WGS sequence"/>
</dbReference>
<name>A0A318J9X2_9BURK</name>
<dbReference type="Gene3D" id="3.30.870.10">
    <property type="entry name" value="Endonuclease Chain A"/>
    <property type="match status" value="2"/>
</dbReference>
<accession>A0A318J9X2</accession>
<evidence type="ECO:0000256" key="1">
    <source>
        <dbReference type="HAMAP-Rule" id="MF_01917"/>
    </source>
</evidence>
<evidence type="ECO:0000259" key="2">
    <source>
        <dbReference type="PROSITE" id="PS50035"/>
    </source>
</evidence>
<evidence type="ECO:0000313" key="3">
    <source>
        <dbReference type="EMBL" id="PXX44109.1"/>
    </source>
</evidence>
<dbReference type="AlphaFoldDB" id="A0A318J9X2"/>
<dbReference type="PANTHER" id="PTHR21248:SF22">
    <property type="entry name" value="PHOSPHOLIPASE D"/>
    <property type="match status" value="1"/>
</dbReference>
<dbReference type="SMART" id="SM00155">
    <property type="entry name" value="PLDc"/>
    <property type="match status" value="2"/>
</dbReference>
<dbReference type="OrthoDB" id="9762009at2"/>
<keyword evidence="4" id="KW-1185">Reference proteome</keyword>
<sequence length="387" mass="42870">MRKLHFIEGNDVELLQNGAQFFPALISAINQAQHEVYLESYIFANDETAQSVQAALVQAAARGVQVRVVIDWIGSDRSVAIALTNRFIEQGVICRCFNPWFKRGLARTHRKICVVDRQIAIVGGLNIIDDCIADDGSGIALPFPRWDFAVTVTGPLVAHVHLEVESQWRKLGKLGLRTRLALMKHLRADAKVAGKQITAAALVVRDNLRNRATIQRAYLQALGMARSRAILVTPYFAPGRKFRRALVSAATRGVDVVLLLGVGQFALQDAVSQSFYPKLLAAGVRIVEYGKTQLHAKVGVIDEDWATVGSSNFDGLSLFVNHEANIVIRDKTFAASLAHELEMGIADGTEIFAEDVHKKAWYKRAWYGTAYLIYRGLMRIVTFGHYG</sequence>
<dbReference type="InterPro" id="IPR025202">
    <property type="entry name" value="PLD-like_dom"/>
</dbReference>
<feature type="active site" evidence="1">
    <location>
        <position position="109"/>
    </location>
</feature>
<keyword evidence="1" id="KW-0443">Lipid metabolism</keyword>
<dbReference type="HAMAP" id="MF_01917">
    <property type="entry name" value="Cardiolipin_synth_ClsB"/>
    <property type="match status" value="1"/>
</dbReference>
<keyword evidence="1" id="KW-1003">Cell membrane</keyword>
<evidence type="ECO:0000313" key="4">
    <source>
        <dbReference type="Proteomes" id="UP000247792"/>
    </source>
</evidence>
<dbReference type="GO" id="GO:0032049">
    <property type="term" value="P:cardiolipin biosynthetic process"/>
    <property type="evidence" value="ECO:0007669"/>
    <property type="project" value="InterPro"/>
</dbReference>
<reference evidence="3 4" key="1">
    <citation type="submission" date="2018-05" db="EMBL/GenBank/DDBJ databases">
        <title>Genomic Encyclopedia of Type Strains, Phase IV (KMG-IV): sequencing the most valuable type-strain genomes for metagenomic binning, comparative biology and taxonomic classification.</title>
        <authorList>
            <person name="Goeker M."/>
        </authorList>
    </citation>
    <scope>NUCLEOTIDE SEQUENCE [LARGE SCALE GENOMIC DNA]</scope>
    <source>
        <strain evidence="3 4">DSM 19792</strain>
    </source>
</reference>
<keyword evidence="1" id="KW-0808">Transferase</keyword>
<feature type="active site" evidence="1">
    <location>
        <position position="116"/>
    </location>
</feature>
<protein>
    <recommendedName>
        <fullName evidence="1">Cardiolipin synthase B</fullName>
        <shortName evidence="1">CL synthase</shortName>
        <ecNumber evidence="1">2.7.8.-</ecNumber>
    </recommendedName>
</protein>
<dbReference type="SUPFAM" id="SSF56024">
    <property type="entry name" value="Phospholipase D/nuclease"/>
    <property type="match status" value="2"/>
</dbReference>
<keyword evidence="1" id="KW-0472">Membrane</keyword>
<dbReference type="GO" id="GO:0008808">
    <property type="term" value="F:cardiolipin synthase activity"/>
    <property type="evidence" value="ECO:0007669"/>
    <property type="project" value="InterPro"/>
</dbReference>
<proteinExistence type="inferred from homology"/>
<comment type="catalytic activity">
    <reaction evidence="1">
        <text>2 a 1,2-diacyl-sn-glycero-3-phospho-(1'-sn-glycerol) = a cardiolipin + glycerol</text>
        <dbReference type="Rhea" id="RHEA:31451"/>
        <dbReference type="ChEBI" id="CHEBI:17754"/>
        <dbReference type="ChEBI" id="CHEBI:62237"/>
        <dbReference type="ChEBI" id="CHEBI:64716"/>
    </reaction>
</comment>
<dbReference type="InterPro" id="IPR030872">
    <property type="entry name" value="Cardiolipin_synth_ClsB"/>
</dbReference>
<feature type="active site" evidence="1">
    <location>
        <position position="111"/>
    </location>
</feature>
<comment type="function">
    <text evidence="1">Catalyzes the phosphatidyl group transfer from one phosphatidylglycerol molecule to another to form cardiolipin (CL) (diphosphatidylglycerol) and glycerol.</text>
</comment>
<feature type="domain" description="PLD phosphodiesterase" evidence="2">
    <location>
        <begin position="290"/>
        <end position="317"/>
    </location>
</feature>
<gene>
    <name evidence="1" type="primary">clsB</name>
    <name evidence="3" type="ORF">DFR42_103378</name>
</gene>
<comment type="subcellular location">
    <subcellularLocation>
        <location evidence="1">Cell membrane</location>
        <topology evidence="1">Peripheral membrane protein</topology>
    </subcellularLocation>
</comment>
<dbReference type="CDD" id="cd09110">
    <property type="entry name" value="PLDc_CLS_1"/>
    <property type="match status" value="1"/>
</dbReference>
<dbReference type="PANTHER" id="PTHR21248">
    <property type="entry name" value="CARDIOLIPIN SYNTHASE"/>
    <property type="match status" value="1"/>
</dbReference>
<dbReference type="PROSITE" id="PS50035">
    <property type="entry name" value="PLD"/>
    <property type="match status" value="2"/>
</dbReference>
<dbReference type="NCBIfam" id="NF008427">
    <property type="entry name" value="PRK11263.1"/>
    <property type="match status" value="1"/>
</dbReference>
<comment type="similarity">
    <text evidence="1">Belongs to the phospholipase D family. Cardiolipin synthase subfamily. ClsB sub-subfamily.</text>
</comment>
<keyword evidence="1" id="KW-1208">Phospholipid metabolism</keyword>
<feature type="domain" description="PLD phosphodiesterase" evidence="2">
    <location>
        <begin position="104"/>
        <end position="131"/>
    </location>
</feature>
<dbReference type="InterPro" id="IPR001736">
    <property type="entry name" value="PLipase_D/transphosphatidylase"/>
</dbReference>
<feature type="active site" evidence="1">
    <location>
        <position position="295"/>
    </location>
</feature>
<dbReference type="EC" id="2.7.8.-" evidence="1"/>
<dbReference type="Pfam" id="PF13091">
    <property type="entry name" value="PLDc_2"/>
    <property type="match status" value="2"/>
</dbReference>
<feature type="active site" evidence="1">
    <location>
        <position position="302"/>
    </location>
</feature>
<organism evidence="3 4">
    <name type="scientific">Undibacterium pigrum</name>
    <dbReference type="NCBI Taxonomy" id="401470"/>
    <lineage>
        <taxon>Bacteria</taxon>
        <taxon>Pseudomonadati</taxon>
        <taxon>Pseudomonadota</taxon>
        <taxon>Betaproteobacteria</taxon>
        <taxon>Burkholderiales</taxon>
        <taxon>Oxalobacteraceae</taxon>
        <taxon>Undibacterium</taxon>
    </lineage>
</organism>
<dbReference type="RefSeq" id="WP_110255356.1">
    <property type="nucleotide sequence ID" value="NZ_QJKB01000003.1"/>
</dbReference>
<feature type="active site" evidence="1">
    <location>
        <position position="297"/>
    </location>
</feature>